<evidence type="ECO:0000256" key="2">
    <source>
        <dbReference type="ARBA" id="ARBA00001946"/>
    </source>
</evidence>
<dbReference type="GO" id="GO:0046295">
    <property type="term" value="P:glycolate biosynthetic process"/>
    <property type="evidence" value="ECO:0007669"/>
    <property type="project" value="UniProtKB-UniRule"/>
</dbReference>
<dbReference type="InterPro" id="IPR023214">
    <property type="entry name" value="HAD_sf"/>
</dbReference>
<dbReference type="SUPFAM" id="SSF56784">
    <property type="entry name" value="HAD-like"/>
    <property type="match status" value="1"/>
</dbReference>
<evidence type="ECO:0000313" key="12">
    <source>
        <dbReference type="Proteomes" id="UP000035860"/>
    </source>
</evidence>
<dbReference type="HAMAP" id="MF_00495">
    <property type="entry name" value="GPH_hydrolase_bact"/>
    <property type="match status" value="1"/>
</dbReference>
<dbReference type="CDD" id="cd16417">
    <property type="entry name" value="HAD_PGPase"/>
    <property type="match status" value="1"/>
</dbReference>
<dbReference type="GO" id="GO:0046872">
    <property type="term" value="F:metal ion binding"/>
    <property type="evidence" value="ECO:0007669"/>
    <property type="project" value="UniProtKB-KW"/>
</dbReference>
<dbReference type="NCBIfam" id="NF009695">
    <property type="entry name" value="PRK13222.1-2"/>
    <property type="match status" value="1"/>
</dbReference>
<dbReference type="NCBIfam" id="TIGR01449">
    <property type="entry name" value="PGP_bact"/>
    <property type="match status" value="1"/>
</dbReference>
<dbReference type="EC" id="3.1.3.18" evidence="5 10"/>
<dbReference type="OrthoDB" id="9776368at2"/>
<dbReference type="InterPro" id="IPR050155">
    <property type="entry name" value="HAD-like_hydrolase_sf"/>
</dbReference>
<feature type="binding site" evidence="10">
    <location>
        <position position="17"/>
    </location>
    <ligand>
        <name>Mg(2+)</name>
        <dbReference type="ChEBI" id="CHEBI:18420"/>
    </ligand>
</feature>
<dbReference type="Proteomes" id="UP000035860">
    <property type="component" value="Unassembled WGS sequence"/>
</dbReference>
<keyword evidence="12" id="KW-1185">Reference proteome</keyword>
<keyword evidence="6 10" id="KW-0479">Metal-binding</keyword>
<dbReference type="Pfam" id="PF00702">
    <property type="entry name" value="Hydrolase"/>
    <property type="match status" value="1"/>
</dbReference>
<proteinExistence type="inferred from homology"/>
<evidence type="ECO:0000313" key="11">
    <source>
        <dbReference type="EMBL" id="KDN24867.1"/>
    </source>
</evidence>
<comment type="caution">
    <text evidence="11">The sequence shown here is derived from an EMBL/GenBank/DDBJ whole genome shotgun (WGS) entry which is preliminary data.</text>
</comment>
<sequence length="224" mass="24222">MQNSDALAKSLIIFDLDGTLIDSVPDLAAAIDKTLAHFSKPPAGVDHVRTWIGNGSMKLVARAIEWAGLGNDKSNDAHEVFLREYADCHDGTVAYNGVSEGLERLISCGFEIAICTNKPSQFLPKILQKMGWEDKFSCVIGGDSLPVKKPDPAPLLHICEKLGVNPSQAIMVGDSKNDILAGKSAGMTTLALSYGYNYGEPITNHNPDAVFDEFRDLVAFIIKD</sequence>
<dbReference type="SFLD" id="SFLDS00003">
    <property type="entry name" value="Haloacid_Dehalogenase"/>
    <property type="match status" value="1"/>
</dbReference>
<dbReference type="GO" id="GO:0005829">
    <property type="term" value="C:cytosol"/>
    <property type="evidence" value="ECO:0007669"/>
    <property type="project" value="TreeGrafter"/>
</dbReference>
<comment type="cofactor">
    <cofactor evidence="2 10">
        <name>Mg(2+)</name>
        <dbReference type="ChEBI" id="CHEBI:18420"/>
    </cofactor>
</comment>
<dbReference type="InterPro" id="IPR006439">
    <property type="entry name" value="HAD-SF_hydro_IA"/>
</dbReference>
<evidence type="ECO:0000256" key="6">
    <source>
        <dbReference type="ARBA" id="ARBA00022723"/>
    </source>
</evidence>
<keyword evidence="8 10" id="KW-0460">Magnesium</keyword>
<comment type="pathway">
    <text evidence="3 10">Organic acid metabolism; glycolate biosynthesis; glycolate from 2-phosphoglycolate: step 1/1.</text>
</comment>
<dbReference type="GO" id="GO:0008967">
    <property type="term" value="F:phosphoglycolate phosphatase activity"/>
    <property type="evidence" value="ECO:0007669"/>
    <property type="project" value="UniProtKB-UniRule"/>
</dbReference>
<dbReference type="EMBL" id="AOMT01000025">
    <property type="protein sequence ID" value="KDN24867.1"/>
    <property type="molecule type" value="Genomic_DNA"/>
</dbReference>
<evidence type="ECO:0000256" key="7">
    <source>
        <dbReference type="ARBA" id="ARBA00022801"/>
    </source>
</evidence>
<keyword evidence="9 10" id="KW-0119">Carbohydrate metabolism</keyword>
<protein>
    <recommendedName>
        <fullName evidence="5 10">Phosphoglycolate phosphatase</fullName>
        <shortName evidence="10">PGP</shortName>
        <shortName evidence="10">PGPase</shortName>
        <ecNumber evidence="5 10">3.1.3.18</ecNumber>
    </recommendedName>
</protein>
<comment type="function">
    <text evidence="10">Specifically catalyzes the dephosphorylation of 2-phosphoglycolate. Is involved in the dissimilation of the intracellular 2-phosphoglycolate formed during the DNA repair of 3'-phosphoglycolate ends, a major class of DNA lesions induced by oxidative stress.</text>
</comment>
<dbReference type="InterPro" id="IPR023198">
    <property type="entry name" value="PGP-like_dom2"/>
</dbReference>
<dbReference type="RefSeq" id="WP_036365794.1">
    <property type="nucleotide sequence ID" value="NZ_AOMT01000025.1"/>
</dbReference>
<keyword evidence="7 10" id="KW-0378">Hydrolase</keyword>
<dbReference type="GO" id="GO:0006281">
    <property type="term" value="P:DNA repair"/>
    <property type="evidence" value="ECO:0007669"/>
    <property type="project" value="TreeGrafter"/>
</dbReference>
<comment type="similarity">
    <text evidence="4 10">Belongs to the HAD-like hydrolase superfamily. CbbY/CbbZ/Gph/YieH family.</text>
</comment>
<evidence type="ECO:0000256" key="1">
    <source>
        <dbReference type="ARBA" id="ARBA00000830"/>
    </source>
</evidence>
<dbReference type="InterPro" id="IPR036412">
    <property type="entry name" value="HAD-like_sf"/>
</dbReference>
<accession>A0A066UG55</accession>
<dbReference type="InterPro" id="IPR037512">
    <property type="entry name" value="PGPase_prok"/>
</dbReference>
<evidence type="ECO:0000256" key="3">
    <source>
        <dbReference type="ARBA" id="ARBA00004818"/>
    </source>
</evidence>
<evidence type="ECO:0000256" key="4">
    <source>
        <dbReference type="ARBA" id="ARBA00006171"/>
    </source>
</evidence>
<dbReference type="Gene3D" id="1.10.150.240">
    <property type="entry name" value="Putative phosphatase, domain 2"/>
    <property type="match status" value="1"/>
</dbReference>
<dbReference type="GO" id="GO:0005975">
    <property type="term" value="P:carbohydrate metabolic process"/>
    <property type="evidence" value="ECO:0007669"/>
    <property type="project" value="InterPro"/>
</dbReference>
<dbReference type="AlphaFoldDB" id="A0A066UG55"/>
<feature type="active site" description="Nucleophile" evidence="10">
    <location>
        <position position="15"/>
    </location>
</feature>
<name>A0A066UG55_9GAMM</name>
<evidence type="ECO:0000256" key="8">
    <source>
        <dbReference type="ARBA" id="ARBA00022842"/>
    </source>
</evidence>
<dbReference type="PANTHER" id="PTHR43434">
    <property type="entry name" value="PHOSPHOGLYCOLATE PHOSPHATASE"/>
    <property type="match status" value="1"/>
</dbReference>
<gene>
    <name evidence="11" type="ORF">MBO_06446</name>
</gene>
<feature type="binding site" evidence="10">
    <location>
        <position position="174"/>
    </location>
    <ligand>
        <name>Mg(2+)</name>
        <dbReference type="ChEBI" id="CHEBI:18420"/>
    </ligand>
</feature>
<dbReference type="SFLD" id="SFLDG01129">
    <property type="entry name" value="C1.5:_HAD__Beta-PGM__Phosphata"/>
    <property type="match status" value="1"/>
</dbReference>
<evidence type="ECO:0000256" key="9">
    <source>
        <dbReference type="ARBA" id="ARBA00023277"/>
    </source>
</evidence>
<dbReference type="Gene3D" id="3.40.50.1000">
    <property type="entry name" value="HAD superfamily/HAD-like"/>
    <property type="match status" value="1"/>
</dbReference>
<dbReference type="SFLD" id="SFLDG01135">
    <property type="entry name" value="C1.5.6:_HAD__Beta-PGM__Phospha"/>
    <property type="match status" value="1"/>
</dbReference>
<evidence type="ECO:0000256" key="10">
    <source>
        <dbReference type="HAMAP-Rule" id="MF_00495"/>
    </source>
</evidence>
<evidence type="ECO:0000256" key="5">
    <source>
        <dbReference type="ARBA" id="ARBA00013078"/>
    </source>
</evidence>
<dbReference type="PANTHER" id="PTHR43434:SF1">
    <property type="entry name" value="PHOSPHOGLYCOLATE PHOSPHATASE"/>
    <property type="match status" value="1"/>
</dbReference>
<dbReference type="NCBIfam" id="TIGR01549">
    <property type="entry name" value="HAD-SF-IA-v1"/>
    <property type="match status" value="1"/>
</dbReference>
<dbReference type="UniPathway" id="UPA00865">
    <property type="reaction ID" value="UER00834"/>
</dbReference>
<dbReference type="FunFam" id="3.40.50.1000:FF:000022">
    <property type="entry name" value="Phosphoglycolate phosphatase"/>
    <property type="match status" value="1"/>
</dbReference>
<dbReference type="eggNOG" id="COG0546">
    <property type="taxonomic scope" value="Bacteria"/>
</dbReference>
<comment type="catalytic activity">
    <reaction evidence="1 10">
        <text>2-phosphoglycolate + H2O = glycolate + phosphate</text>
        <dbReference type="Rhea" id="RHEA:14369"/>
        <dbReference type="ChEBI" id="CHEBI:15377"/>
        <dbReference type="ChEBI" id="CHEBI:29805"/>
        <dbReference type="ChEBI" id="CHEBI:43474"/>
        <dbReference type="ChEBI" id="CHEBI:58033"/>
        <dbReference type="EC" id="3.1.3.18"/>
    </reaction>
</comment>
<organism evidence="11 12">
    <name type="scientific">Moraxella bovoculi 237</name>
    <dbReference type="NCBI Taxonomy" id="743974"/>
    <lineage>
        <taxon>Bacteria</taxon>
        <taxon>Pseudomonadati</taxon>
        <taxon>Pseudomonadota</taxon>
        <taxon>Gammaproteobacteria</taxon>
        <taxon>Moraxellales</taxon>
        <taxon>Moraxellaceae</taxon>
        <taxon>Moraxella</taxon>
    </lineage>
</organism>
<dbReference type="NCBIfam" id="TIGR01509">
    <property type="entry name" value="HAD-SF-IA-v3"/>
    <property type="match status" value="1"/>
</dbReference>
<reference evidence="11 12" key="1">
    <citation type="journal article" date="2014" name="Genome Announc.">
        <title>Draft Genome Sequence of Moraxella bovoculi Strain 237T (ATCC BAA-1259T) Isolated from a Calf with Infectious Bovine Keratoconjunctivitis.</title>
        <authorList>
            <person name="Calcutt M.J."/>
            <person name="Foecking M.F."/>
            <person name="Martin N.T."/>
            <person name="Mhlanga-Mutangadura T."/>
            <person name="Reilly T.J."/>
        </authorList>
    </citation>
    <scope>NUCLEOTIDE SEQUENCE [LARGE SCALE GENOMIC DNA]</scope>
    <source>
        <strain evidence="11 12">237</strain>
    </source>
</reference>
<feature type="binding site" evidence="10">
    <location>
        <position position="15"/>
    </location>
    <ligand>
        <name>Mg(2+)</name>
        <dbReference type="ChEBI" id="CHEBI:18420"/>
    </ligand>
</feature>